<dbReference type="Pfam" id="PF15436">
    <property type="entry name" value="PGBA_N"/>
    <property type="match status" value="1"/>
</dbReference>
<sequence length="286" mass="32923">MRLLVGFLFCFYFVFAGLQDKFETKIISIDKEANTITFDAKDLDIGESGFVIATLSDYSSIIAQAEVIGCCQDGKAIARLKSFDALKQIYLPKPNIQPKEGDKVVFRSLNKKAFLVAPNLDFYDKIKKEYQDVDFLSSDLLLGYLFSYGEYDPSKLFFRDVCNAYSVGLVYIVNKNALDIVDCQSFKILDSKALDTSNVEEIQVPFYSRIDEVKSGTLFSFLQSKKAQYYFAYYTNLLHPNIPYQPLMLEEKQKIEKKKLQEKMQQEALKKQEEQKRTQEKAKNAK</sequence>
<dbReference type="RefSeq" id="WP_115578233.1">
    <property type="nucleotide sequence ID" value="NZ_NXLX01000001.1"/>
</dbReference>
<evidence type="ECO:0000256" key="1">
    <source>
        <dbReference type="SAM" id="MobiDB-lite"/>
    </source>
</evidence>
<name>A0A3D8JCE3_9HELI</name>
<dbReference type="EMBL" id="NXLX01000001">
    <property type="protein sequence ID" value="RDU74524.1"/>
    <property type="molecule type" value="Genomic_DNA"/>
</dbReference>
<dbReference type="Proteomes" id="UP000256695">
    <property type="component" value="Unassembled WGS sequence"/>
</dbReference>
<feature type="region of interest" description="Disordered" evidence="1">
    <location>
        <begin position="266"/>
        <end position="286"/>
    </location>
</feature>
<accession>A0A3D8JCE3</accession>
<dbReference type="AlphaFoldDB" id="A0A3D8JCE3"/>
<reference evidence="3 4" key="1">
    <citation type="submission" date="2018-04" db="EMBL/GenBank/DDBJ databases">
        <title>Novel Campyloabacter and Helicobacter Species and Strains.</title>
        <authorList>
            <person name="Mannion A.J."/>
            <person name="Shen Z."/>
            <person name="Fox J.G."/>
        </authorList>
    </citation>
    <scope>NUCLEOTIDE SEQUENCE [LARGE SCALE GENOMIC DNA]</scope>
    <source>
        <strain evidence="3 4">MIT 04-9362</strain>
    </source>
</reference>
<dbReference type="InterPro" id="IPR029276">
    <property type="entry name" value="PgbA_N"/>
</dbReference>
<gene>
    <name evidence="3" type="ORF">CQA57_00270</name>
</gene>
<organism evidence="3 4">
    <name type="scientific">Helicobacter anseris</name>
    <dbReference type="NCBI Taxonomy" id="375926"/>
    <lineage>
        <taxon>Bacteria</taxon>
        <taxon>Pseudomonadati</taxon>
        <taxon>Campylobacterota</taxon>
        <taxon>Epsilonproteobacteria</taxon>
        <taxon>Campylobacterales</taxon>
        <taxon>Helicobacteraceae</taxon>
        <taxon>Helicobacter</taxon>
    </lineage>
</organism>
<keyword evidence="4" id="KW-1185">Reference proteome</keyword>
<dbReference type="OrthoDB" id="5372482at2"/>
<feature type="domain" description="Plasminogen-binding protein PgbA N-terminal" evidence="2">
    <location>
        <begin position="22"/>
        <end position="238"/>
    </location>
</feature>
<proteinExistence type="predicted"/>
<evidence type="ECO:0000313" key="4">
    <source>
        <dbReference type="Proteomes" id="UP000256695"/>
    </source>
</evidence>
<comment type="caution">
    <text evidence="3">The sequence shown here is derived from an EMBL/GenBank/DDBJ whole genome shotgun (WGS) entry which is preliminary data.</text>
</comment>
<evidence type="ECO:0000259" key="2">
    <source>
        <dbReference type="Pfam" id="PF15436"/>
    </source>
</evidence>
<evidence type="ECO:0000313" key="3">
    <source>
        <dbReference type="EMBL" id="RDU74524.1"/>
    </source>
</evidence>
<protein>
    <recommendedName>
        <fullName evidence="2">Plasminogen-binding protein PgbA N-terminal domain-containing protein</fullName>
    </recommendedName>
</protein>